<sequence length="641" mass="72747">MKHAQDTIESAYDRKSISRNFIYYVLLSVVIFLGLTAALIYPQVQNVFDKVQNQSDENYAKTYASMLHRYIEDREFGLLDIAESSYVLNAVLLAQGDRADFRDFVSHAKLLREDPILTVLDLNAEIIFTESETTQDYSWARKIIDGATEQEFHLIPNSEKAQFELAIPIKFGRGREGVMVARFPVSLENIFNLTEFEANSSGVILSKNDVVLSTDIQAIEQPFSKIQYVDKYGVNITHVTSRTSVNITQRGFLVKFLMLAGFAALLSFTFLAYYGRRLIVQPYADLAQSQEAISKAVEGIARVSRSGRYVGVNSAYALTAGYEPSELIGEKWDVTVYPEELPILKAAYQDMIKEGKVTLETRGQSKTGKMFYKQVTMVPLFDEAGTFDGHHCFMKDISPRKEVELQREKLVDKLSESNEELERFAYVCSHDLQEPLRMVRSFSELLERHLHDSLENDTKGKKYLSFITDGAKRAQDLIRDILSYSSIDADDRHIEAVDMNSILSVVTKTYLKDNSSESAHITWDALPTIMGKKTQIYQLMLNLVSNGLKYQKPGQNGNVHVSARDLNNAWEIAVTDNGIGIDESYFDKIFEVFQRLHRRNEYAGTGVGLSICRKIVERHGGKIWVESKLDAGSTFYFTIEK</sequence>
<keyword evidence="6" id="KW-0812">Transmembrane</keyword>
<dbReference type="PANTHER" id="PTHR43304">
    <property type="entry name" value="PHYTOCHROME-LIKE PROTEIN CPH1"/>
    <property type="match status" value="1"/>
</dbReference>
<dbReference type="CDD" id="cd00082">
    <property type="entry name" value="HisKA"/>
    <property type="match status" value="1"/>
</dbReference>
<evidence type="ECO:0000313" key="10">
    <source>
        <dbReference type="EMBL" id="RKQ69003.1"/>
    </source>
</evidence>
<dbReference type="SMART" id="SM00388">
    <property type="entry name" value="HisKA"/>
    <property type="match status" value="1"/>
</dbReference>
<evidence type="ECO:0000313" key="11">
    <source>
        <dbReference type="Proteomes" id="UP000282211"/>
    </source>
</evidence>
<keyword evidence="5" id="KW-0418">Kinase</keyword>
<accession>A0A420WDE0</accession>
<dbReference type="Pfam" id="PF00512">
    <property type="entry name" value="HisKA"/>
    <property type="match status" value="1"/>
</dbReference>
<feature type="transmembrane region" description="Helical" evidence="6">
    <location>
        <begin position="21"/>
        <end position="41"/>
    </location>
</feature>
<evidence type="ECO:0000256" key="2">
    <source>
        <dbReference type="ARBA" id="ARBA00012438"/>
    </source>
</evidence>
<evidence type="ECO:0000256" key="6">
    <source>
        <dbReference type="SAM" id="Phobius"/>
    </source>
</evidence>
<dbReference type="InterPro" id="IPR052162">
    <property type="entry name" value="Sensor_kinase/Photoreceptor"/>
</dbReference>
<name>A0A420WDE0_9PROT</name>
<dbReference type="PROSITE" id="PS50112">
    <property type="entry name" value="PAS"/>
    <property type="match status" value="1"/>
</dbReference>
<dbReference type="PROSITE" id="PS50109">
    <property type="entry name" value="HIS_KIN"/>
    <property type="match status" value="1"/>
</dbReference>
<dbReference type="SMART" id="SM00387">
    <property type="entry name" value="HATPase_c"/>
    <property type="match status" value="1"/>
</dbReference>
<dbReference type="PRINTS" id="PR00344">
    <property type="entry name" value="BCTRLSENSOR"/>
</dbReference>
<dbReference type="GO" id="GO:0000155">
    <property type="term" value="F:phosphorelay sensor kinase activity"/>
    <property type="evidence" value="ECO:0007669"/>
    <property type="project" value="InterPro"/>
</dbReference>
<dbReference type="RefSeq" id="WP_121100930.1">
    <property type="nucleotide sequence ID" value="NZ_RBII01000002.1"/>
</dbReference>
<dbReference type="InterPro" id="IPR036890">
    <property type="entry name" value="HATPase_C_sf"/>
</dbReference>
<evidence type="ECO:0000259" key="7">
    <source>
        <dbReference type="PROSITE" id="PS50109"/>
    </source>
</evidence>
<dbReference type="InterPro" id="IPR005467">
    <property type="entry name" value="His_kinase_dom"/>
</dbReference>
<dbReference type="CDD" id="cd00130">
    <property type="entry name" value="PAS"/>
    <property type="match status" value="1"/>
</dbReference>
<dbReference type="InterPro" id="IPR013656">
    <property type="entry name" value="PAS_4"/>
</dbReference>
<reference evidence="10 11" key="1">
    <citation type="submission" date="2018-10" db="EMBL/GenBank/DDBJ databases">
        <title>Genomic Encyclopedia of Type Strains, Phase IV (KMG-IV): sequencing the most valuable type-strain genomes for metagenomic binning, comparative biology and taxonomic classification.</title>
        <authorList>
            <person name="Goeker M."/>
        </authorList>
    </citation>
    <scope>NUCLEOTIDE SEQUENCE [LARGE SCALE GENOMIC DNA]</scope>
    <source>
        <strain evidence="10 11">DSM 22008</strain>
    </source>
</reference>
<proteinExistence type="predicted"/>
<dbReference type="SUPFAM" id="SSF47384">
    <property type="entry name" value="Homodimeric domain of signal transducing histidine kinase"/>
    <property type="match status" value="1"/>
</dbReference>
<feature type="domain" description="PAS" evidence="8">
    <location>
        <begin position="285"/>
        <end position="355"/>
    </location>
</feature>
<keyword evidence="6" id="KW-0472">Membrane</keyword>
<protein>
    <recommendedName>
        <fullName evidence="2">histidine kinase</fullName>
        <ecNumber evidence="2">2.7.13.3</ecNumber>
    </recommendedName>
</protein>
<dbReference type="InterPro" id="IPR003661">
    <property type="entry name" value="HisK_dim/P_dom"/>
</dbReference>
<keyword evidence="6" id="KW-1133">Transmembrane helix</keyword>
<dbReference type="AlphaFoldDB" id="A0A420WDE0"/>
<dbReference type="OrthoDB" id="9795133at2"/>
<dbReference type="FunFam" id="3.30.565.10:FF:000006">
    <property type="entry name" value="Sensor histidine kinase WalK"/>
    <property type="match status" value="1"/>
</dbReference>
<feature type="domain" description="Histidine kinase" evidence="7">
    <location>
        <begin position="427"/>
        <end position="641"/>
    </location>
</feature>
<evidence type="ECO:0000256" key="5">
    <source>
        <dbReference type="ARBA" id="ARBA00022777"/>
    </source>
</evidence>
<dbReference type="InterPro" id="IPR036097">
    <property type="entry name" value="HisK_dim/P_sf"/>
</dbReference>
<dbReference type="Gene3D" id="3.30.565.10">
    <property type="entry name" value="Histidine kinase-like ATPase, C-terminal domain"/>
    <property type="match status" value="1"/>
</dbReference>
<dbReference type="PANTHER" id="PTHR43304:SF1">
    <property type="entry name" value="PAC DOMAIN-CONTAINING PROTEIN"/>
    <property type="match status" value="1"/>
</dbReference>
<evidence type="ECO:0000256" key="3">
    <source>
        <dbReference type="ARBA" id="ARBA00022553"/>
    </source>
</evidence>
<evidence type="ECO:0000256" key="1">
    <source>
        <dbReference type="ARBA" id="ARBA00000085"/>
    </source>
</evidence>
<dbReference type="InterPro" id="IPR004358">
    <property type="entry name" value="Sig_transdc_His_kin-like_C"/>
</dbReference>
<dbReference type="EC" id="2.7.13.3" evidence="2"/>
<dbReference type="Pfam" id="PF02518">
    <property type="entry name" value="HATPase_c"/>
    <property type="match status" value="1"/>
</dbReference>
<gene>
    <name evidence="10" type="ORF">DES40_1779</name>
</gene>
<dbReference type="InterPro" id="IPR003594">
    <property type="entry name" value="HATPase_dom"/>
</dbReference>
<dbReference type="Proteomes" id="UP000282211">
    <property type="component" value="Unassembled WGS sequence"/>
</dbReference>
<evidence type="ECO:0000259" key="8">
    <source>
        <dbReference type="PROSITE" id="PS50112"/>
    </source>
</evidence>
<dbReference type="InterPro" id="IPR000700">
    <property type="entry name" value="PAS-assoc_C"/>
</dbReference>
<dbReference type="SUPFAM" id="SSF55785">
    <property type="entry name" value="PYP-like sensor domain (PAS domain)"/>
    <property type="match status" value="1"/>
</dbReference>
<feature type="transmembrane region" description="Helical" evidence="6">
    <location>
        <begin position="252"/>
        <end position="274"/>
    </location>
</feature>
<dbReference type="Gene3D" id="1.10.287.130">
    <property type="match status" value="1"/>
</dbReference>
<dbReference type="InterPro" id="IPR035965">
    <property type="entry name" value="PAS-like_dom_sf"/>
</dbReference>
<dbReference type="EMBL" id="RBII01000002">
    <property type="protein sequence ID" value="RKQ69003.1"/>
    <property type="molecule type" value="Genomic_DNA"/>
</dbReference>
<dbReference type="PROSITE" id="PS50113">
    <property type="entry name" value="PAC"/>
    <property type="match status" value="1"/>
</dbReference>
<dbReference type="SUPFAM" id="SSF55874">
    <property type="entry name" value="ATPase domain of HSP90 chaperone/DNA topoisomerase II/histidine kinase"/>
    <property type="match status" value="1"/>
</dbReference>
<dbReference type="InterPro" id="IPR000014">
    <property type="entry name" value="PAS"/>
</dbReference>
<dbReference type="InParanoid" id="A0A420WDE0"/>
<feature type="domain" description="PAC" evidence="9">
    <location>
        <begin position="357"/>
        <end position="409"/>
    </location>
</feature>
<organism evidence="10 11">
    <name type="scientific">Litorimonas taeanensis</name>
    <dbReference type="NCBI Taxonomy" id="568099"/>
    <lineage>
        <taxon>Bacteria</taxon>
        <taxon>Pseudomonadati</taxon>
        <taxon>Pseudomonadota</taxon>
        <taxon>Alphaproteobacteria</taxon>
        <taxon>Maricaulales</taxon>
        <taxon>Robiginitomaculaceae</taxon>
    </lineage>
</organism>
<dbReference type="SMART" id="SM00091">
    <property type="entry name" value="PAS"/>
    <property type="match status" value="1"/>
</dbReference>
<evidence type="ECO:0000256" key="4">
    <source>
        <dbReference type="ARBA" id="ARBA00022679"/>
    </source>
</evidence>
<keyword evidence="11" id="KW-1185">Reference proteome</keyword>
<keyword evidence="4" id="KW-0808">Transferase</keyword>
<keyword evidence="3" id="KW-0597">Phosphoprotein</keyword>
<comment type="caution">
    <text evidence="10">The sequence shown here is derived from an EMBL/GenBank/DDBJ whole genome shotgun (WGS) entry which is preliminary data.</text>
</comment>
<dbReference type="Pfam" id="PF08448">
    <property type="entry name" value="PAS_4"/>
    <property type="match status" value="1"/>
</dbReference>
<evidence type="ECO:0000259" key="9">
    <source>
        <dbReference type="PROSITE" id="PS50113"/>
    </source>
</evidence>
<dbReference type="NCBIfam" id="TIGR00229">
    <property type="entry name" value="sensory_box"/>
    <property type="match status" value="1"/>
</dbReference>
<comment type="catalytic activity">
    <reaction evidence="1">
        <text>ATP + protein L-histidine = ADP + protein N-phospho-L-histidine.</text>
        <dbReference type="EC" id="2.7.13.3"/>
    </reaction>
</comment>
<dbReference type="Gene3D" id="3.30.450.20">
    <property type="entry name" value="PAS domain"/>
    <property type="match status" value="1"/>
</dbReference>